<accession>A0A9D2LK57</accession>
<sequence>LSENGAFLVTKSGDKIAKYFGISKYTLYSYIDSKQQEGK</sequence>
<dbReference type="InterPro" id="IPR039445">
    <property type="entry name" value="DauR-like_HTH"/>
</dbReference>
<dbReference type="Proteomes" id="UP000823824">
    <property type="component" value="Unassembled WGS sequence"/>
</dbReference>
<evidence type="ECO:0000313" key="2">
    <source>
        <dbReference type="EMBL" id="HJB14267.1"/>
    </source>
</evidence>
<feature type="non-terminal residue" evidence="2">
    <location>
        <position position="1"/>
    </location>
</feature>
<reference evidence="2" key="1">
    <citation type="journal article" date="2021" name="PeerJ">
        <title>Extensive microbial diversity within the chicken gut microbiome revealed by metagenomics and culture.</title>
        <authorList>
            <person name="Gilroy R."/>
            <person name="Ravi A."/>
            <person name="Getino M."/>
            <person name="Pursley I."/>
            <person name="Horton D.L."/>
            <person name="Alikhan N.F."/>
            <person name="Baker D."/>
            <person name="Gharbi K."/>
            <person name="Hall N."/>
            <person name="Watson M."/>
            <person name="Adriaenssens E.M."/>
            <person name="Foster-Nyarko E."/>
            <person name="Jarju S."/>
            <person name="Secka A."/>
            <person name="Antonio M."/>
            <person name="Oren A."/>
            <person name="Chaudhuri R.R."/>
            <person name="La Ragione R."/>
            <person name="Hildebrand F."/>
            <person name="Pallen M.J."/>
        </authorList>
    </citation>
    <scope>NUCLEOTIDE SEQUENCE</scope>
    <source>
        <strain evidence="2">ChiBcec18-1249</strain>
    </source>
</reference>
<dbReference type="AlphaFoldDB" id="A0A9D2LK57"/>
<comment type="caution">
    <text evidence="2">The sequence shown here is derived from an EMBL/GenBank/DDBJ whole genome shotgun (WGS) entry which is preliminary data.</text>
</comment>
<feature type="domain" description="Transcriptional regulator DauR-like HTH" evidence="1">
    <location>
        <begin position="1"/>
        <end position="32"/>
    </location>
</feature>
<proteinExistence type="predicted"/>
<dbReference type="Pfam" id="PF13309">
    <property type="entry name" value="HTH_22"/>
    <property type="match status" value="1"/>
</dbReference>
<organism evidence="2 3">
    <name type="scientific">Candidatus Oscillibacter excrementigallinarum</name>
    <dbReference type="NCBI Taxonomy" id="2838716"/>
    <lineage>
        <taxon>Bacteria</taxon>
        <taxon>Bacillati</taxon>
        <taxon>Bacillota</taxon>
        <taxon>Clostridia</taxon>
        <taxon>Eubacteriales</taxon>
        <taxon>Oscillospiraceae</taxon>
        <taxon>Oscillibacter</taxon>
    </lineage>
</organism>
<gene>
    <name evidence="2" type="ORF">H9787_11245</name>
</gene>
<reference evidence="2" key="2">
    <citation type="submission" date="2021-04" db="EMBL/GenBank/DDBJ databases">
        <authorList>
            <person name="Gilroy R."/>
        </authorList>
    </citation>
    <scope>NUCLEOTIDE SEQUENCE</scope>
    <source>
        <strain evidence="2">ChiBcec18-1249</strain>
    </source>
</reference>
<evidence type="ECO:0000259" key="1">
    <source>
        <dbReference type="Pfam" id="PF13309"/>
    </source>
</evidence>
<protein>
    <submittedName>
        <fullName evidence="2">Helix-turn-helix domain-containing protein</fullName>
    </submittedName>
</protein>
<name>A0A9D2LK57_9FIRM</name>
<evidence type="ECO:0000313" key="3">
    <source>
        <dbReference type="Proteomes" id="UP000823824"/>
    </source>
</evidence>
<dbReference type="EMBL" id="DWZJ01000101">
    <property type="protein sequence ID" value="HJB14267.1"/>
    <property type="molecule type" value="Genomic_DNA"/>
</dbReference>